<dbReference type="InterPro" id="IPR052910">
    <property type="entry name" value="ABC-Purine-Binding"/>
</dbReference>
<evidence type="ECO:0000256" key="1">
    <source>
        <dbReference type="ARBA" id="ARBA00022729"/>
    </source>
</evidence>
<dbReference type="InterPro" id="IPR006311">
    <property type="entry name" value="TAT_signal"/>
</dbReference>
<evidence type="ECO:0000256" key="2">
    <source>
        <dbReference type="SAM" id="SignalP"/>
    </source>
</evidence>
<dbReference type="Pfam" id="PF02608">
    <property type="entry name" value="Bmp"/>
    <property type="match status" value="1"/>
</dbReference>
<name>A0AAE4YCA8_9RHOB</name>
<evidence type="ECO:0000313" key="5">
    <source>
        <dbReference type="Proteomes" id="UP001193501"/>
    </source>
</evidence>
<feature type="domain" description="ABC transporter substrate-binding protein PnrA-like" evidence="3">
    <location>
        <begin position="29"/>
        <end position="291"/>
    </location>
</feature>
<evidence type="ECO:0000313" key="4">
    <source>
        <dbReference type="EMBL" id="NBZ88613.1"/>
    </source>
</evidence>
<dbReference type="RefSeq" id="WP_168775429.1">
    <property type="nucleotide sequence ID" value="NZ_JAABNR010000012.1"/>
</dbReference>
<feature type="chain" id="PRO_5042295641" evidence="2">
    <location>
        <begin position="27"/>
        <end position="358"/>
    </location>
</feature>
<dbReference type="GO" id="GO:0005886">
    <property type="term" value="C:plasma membrane"/>
    <property type="evidence" value="ECO:0007669"/>
    <property type="project" value="InterPro"/>
</dbReference>
<dbReference type="AlphaFoldDB" id="A0AAE4YCA8"/>
<feature type="signal peptide" evidence="2">
    <location>
        <begin position="1"/>
        <end position="26"/>
    </location>
</feature>
<sequence length="358" mass="38283">MSISRRNLLKGAAAAPLASMALPAFAQEKVKIGFIFLGPIGDYGWTWAHNKGREAVEAALGDKVETIYTENVPEDASAEAAIRDLCNAGCKLIFTTSFGYMDQTLAVAAEFPDVKFEHCTGYKRADNVATYNSRFHEGRAVLGTIAGKMSKSGTLGYLGSFKIPEVVLGVNSFALSAQRMNPDAKVKVVMIDSWFDPPKEAAATETLINLGCDIVTTHTDSPAALQILEQKGLYGFGQGADMSAFAPNAHLTAIEDIWGPYYIQRAQAILDGTWASTDTWDGMAQGEVVISPYSAAVTPEAAAEADKVKAGYMDGSFDIFTGPIFDQDGVERVAAGVKMTLGELAVMDWFVKGVESAS</sequence>
<dbReference type="EMBL" id="JAABNR010000012">
    <property type="protein sequence ID" value="NBZ88613.1"/>
    <property type="molecule type" value="Genomic_DNA"/>
</dbReference>
<protein>
    <submittedName>
        <fullName evidence="4">BMP family ABC transporter substrate-binding protein</fullName>
    </submittedName>
</protein>
<keyword evidence="1 2" id="KW-0732">Signal</keyword>
<dbReference type="PANTHER" id="PTHR43208:SF1">
    <property type="entry name" value="ABC TRANSPORTER SUBSTRATE-BINDING PROTEIN"/>
    <property type="match status" value="1"/>
</dbReference>
<dbReference type="PANTHER" id="PTHR43208">
    <property type="entry name" value="ABC TRANSPORTER SUBSTRATE-BINDING PROTEIN"/>
    <property type="match status" value="1"/>
</dbReference>
<organism evidence="4 5">
    <name type="scientific">Stagnihabitans tardus</name>
    <dbReference type="NCBI Taxonomy" id="2699202"/>
    <lineage>
        <taxon>Bacteria</taxon>
        <taxon>Pseudomonadati</taxon>
        <taxon>Pseudomonadota</taxon>
        <taxon>Alphaproteobacteria</taxon>
        <taxon>Rhodobacterales</taxon>
        <taxon>Paracoccaceae</taxon>
        <taxon>Stagnihabitans</taxon>
    </lineage>
</organism>
<dbReference type="InterPro" id="IPR003760">
    <property type="entry name" value="PnrA-like"/>
</dbReference>
<reference evidence="4" key="1">
    <citation type="submission" date="2020-01" db="EMBL/GenBank/DDBJ databases">
        <authorList>
            <person name="Chen W.-M."/>
        </authorList>
    </citation>
    <scope>NUCLEOTIDE SEQUENCE</scope>
    <source>
        <strain evidence="4">CYK-10</strain>
    </source>
</reference>
<evidence type="ECO:0000259" key="3">
    <source>
        <dbReference type="Pfam" id="PF02608"/>
    </source>
</evidence>
<proteinExistence type="predicted"/>
<keyword evidence="5" id="KW-1185">Reference proteome</keyword>
<gene>
    <name evidence="4" type="ORF">GV832_13545</name>
</gene>
<dbReference type="Proteomes" id="UP001193501">
    <property type="component" value="Unassembled WGS sequence"/>
</dbReference>
<accession>A0AAE4YCA8</accession>
<dbReference type="CDD" id="cd19963">
    <property type="entry name" value="PBP1_BMP-like"/>
    <property type="match status" value="1"/>
</dbReference>
<dbReference type="Gene3D" id="3.40.50.2300">
    <property type="match status" value="2"/>
</dbReference>
<comment type="caution">
    <text evidence="4">The sequence shown here is derived from an EMBL/GenBank/DDBJ whole genome shotgun (WGS) entry which is preliminary data.</text>
</comment>
<dbReference type="PROSITE" id="PS51318">
    <property type="entry name" value="TAT"/>
    <property type="match status" value="1"/>
</dbReference>